<dbReference type="PANTHER" id="PTHR48154">
    <property type="entry name" value="PROTEIN, PUTATIVE-RELATED"/>
    <property type="match status" value="1"/>
</dbReference>
<evidence type="ECO:0000259" key="1">
    <source>
        <dbReference type="Pfam" id="PF24924"/>
    </source>
</evidence>
<dbReference type="PANTHER" id="PTHR48154:SF1">
    <property type="entry name" value="PROTEIN, PUTATIVE-RELATED"/>
    <property type="match status" value="1"/>
</dbReference>
<proteinExistence type="predicted"/>
<feature type="domain" description="DUF7745" evidence="1">
    <location>
        <begin position="60"/>
        <end position="177"/>
    </location>
</feature>
<keyword evidence="3" id="KW-1185">Reference proteome</keyword>
<sequence length="180" mass="21226">MSVRIHREWVAYGQLWKWPSVPTNRCRKPLLKAIEECSNMHRQLKKVDILKYCVERIKHICTLMSREAHVDFEKSYGWVLDLLKIYVDPAFIRVLVHFWSPSLHCFEFSQFDLVPTLEEYELMLRWPISAGVYTFRGEHVAVEMVAQLIKLPLPQAALVSKGEIKGWKLNMLEDHLNYLG</sequence>
<dbReference type="AlphaFoldDB" id="A0ABD1LFH9"/>
<name>A0ABD1LFH9_9FABA</name>
<accession>A0ABD1LFH9</accession>
<dbReference type="Proteomes" id="UP001603857">
    <property type="component" value="Unassembled WGS sequence"/>
</dbReference>
<protein>
    <recommendedName>
        <fullName evidence="1">DUF7745 domain-containing protein</fullName>
    </recommendedName>
</protein>
<dbReference type="InterPro" id="IPR056647">
    <property type="entry name" value="DUF7745"/>
</dbReference>
<organism evidence="2 3">
    <name type="scientific">Flemingia macrophylla</name>
    <dbReference type="NCBI Taxonomy" id="520843"/>
    <lineage>
        <taxon>Eukaryota</taxon>
        <taxon>Viridiplantae</taxon>
        <taxon>Streptophyta</taxon>
        <taxon>Embryophyta</taxon>
        <taxon>Tracheophyta</taxon>
        <taxon>Spermatophyta</taxon>
        <taxon>Magnoliopsida</taxon>
        <taxon>eudicotyledons</taxon>
        <taxon>Gunneridae</taxon>
        <taxon>Pentapetalae</taxon>
        <taxon>rosids</taxon>
        <taxon>fabids</taxon>
        <taxon>Fabales</taxon>
        <taxon>Fabaceae</taxon>
        <taxon>Papilionoideae</taxon>
        <taxon>50 kb inversion clade</taxon>
        <taxon>NPAAA clade</taxon>
        <taxon>indigoferoid/millettioid clade</taxon>
        <taxon>Phaseoleae</taxon>
        <taxon>Flemingia</taxon>
    </lineage>
</organism>
<dbReference type="Pfam" id="PF24924">
    <property type="entry name" value="DUF7745"/>
    <property type="match status" value="1"/>
</dbReference>
<dbReference type="EMBL" id="JBGMDY010000009">
    <property type="protein sequence ID" value="KAL2322290.1"/>
    <property type="molecule type" value="Genomic_DNA"/>
</dbReference>
<evidence type="ECO:0000313" key="2">
    <source>
        <dbReference type="EMBL" id="KAL2322290.1"/>
    </source>
</evidence>
<gene>
    <name evidence="2" type="ORF">Fmac_026669</name>
</gene>
<comment type="caution">
    <text evidence="2">The sequence shown here is derived from an EMBL/GenBank/DDBJ whole genome shotgun (WGS) entry which is preliminary data.</text>
</comment>
<reference evidence="2 3" key="1">
    <citation type="submission" date="2024-08" db="EMBL/GenBank/DDBJ databases">
        <title>Insights into the chromosomal genome structure of Flemingia macrophylla.</title>
        <authorList>
            <person name="Ding Y."/>
            <person name="Zhao Y."/>
            <person name="Bi W."/>
            <person name="Wu M."/>
            <person name="Zhao G."/>
            <person name="Gong Y."/>
            <person name="Li W."/>
            <person name="Zhang P."/>
        </authorList>
    </citation>
    <scope>NUCLEOTIDE SEQUENCE [LARGE SCALE GENOMIC DNA]</scope>
    <source>
        <strain evidence="2">DYQJB</strain>
        <tissue evidence="2">Leaf</tissue>
    </source>
</reference>
<evidence type="ECO:0000313" key="3">
    <source>
        <dbReference type="Proteomes" id="UP001603857"/>
    </source>
</evidence>